<evidence type="ECO:0000256" key="4">
    <source>
        <dbReference type="ARBA" id="ARBA00022617"/>
    </source>
</evidence>
<dbReference type="SUPFAM" id="SSF48264">
    <property type="entry name" value="Cytochrome P450"/>
    <property type="match status" value="1"/>
</dbReference>
<evidence type="ECO:0000256" key="3">
    <source>
        <dbReference type="ARBA" id="ARBA00010617"/>
    </source>
</evidence>
<evidence type="ECO:0000256" key="10">
    <source>
        <dbReference type="SAM" id="Phobius"/>
    </source>
</evidence>
<dbReference type="InterPro" id="IPR036396">
    <property type="entry name" value="Cyt_P450_sf"/>
</dbReference>
<evidence type="ECO:0000256" key="6">
    <source>
        <dbReference type="ARBA" id="ARBA00023002"/>
    </source>
</evidence>
<protein>
    <submittedName>
        <fullName evidence="11">O-methylsterigmatocystin oxidoreductase</fullName>
    </submittedName>
</protein>
<keyword evidence="6" id="KW-0560">Oxidoreductase</keyword>
<evidence type="ECO:0000256" key="9">
    <source>
        <dbReference type="PIRSR" id="PIRSR602401-1"/>
    </source>
</evidence>
<gene>
    <name evidence="11" type="ORF">MSAN_01869500</name>
</gene>
<sequence length="559" mass="63437">MSKIIVFDGFQFYISLRLPSRCPTRYLSRCTNPLFFIPLMNYYGSLVLLSVAIALLRLSHKILSLWQRRHLPFPPGPASYPVIGNLWDLPAKVAWLTYAEWGRQYGSELVHASALGQHIVVVNSVKAANELFEQRSHIYSDRPVVTMVELMGWDFNMGLMRIGDRWRKHRRMFQQHFRRDMARNYRPVQMKKIHQLLRALLSSPQEFREHLKTLTAAIIMATVYGYDVQSRNDHFVTLVERAITKLSEAFFPGAAAVNMFPVLRYLPSWMPGAGFQRFATESRKLSKEMREVPFNFVKQNMSDGLDSTSMVARLLVENQARGRHDEGAIQEVAAVAYAAGADTTVSALATFFLAMAIHPDIQKKAQTEIDAVVGTHRLPEFEDRPSLPFVEAVFREVIRWKPVVPLGVAHASTADDIYNGYFIPKGTTVISNIWAMTRDESIYPEPERFNPDRFYTADGKLTDDEVVFAFGSDLVIHRFGRRICVGRHVADASLWGTIVSVLSTFNVAKPRDGTGKEIDIDPRYSDGMISHPGPFECSIIPRSETTKSLVQATSETHNF</sequence>
<evidence type="ECO:0000256" key="5">
    <source>
        <dbReference type="ARBA" id="ARBA00022723"/>
    </source>
</evidence>
<keyword evidence="8" id="KW-0503">Monooxygenase</keyword>
<dbReference type="PRINTS" id="PR00463">
    <property type="entry name" value="EP450I"/>
</dbReference>
<keyword evidence="12" id="KW-1185">Reference proteome</keyword>
<organism evidence="11 12">
    <name type="scientific">Mycena sanguinolenta</name>
    <dbReference type="NCBI Taxonomy" id="230812"/>
    <lineage>
        <taxon>Eukaryota</taxon>
        <taxon>Fungi</taxon>
        <taxon>Dikarya</taxon>
        <taxon>Basidiomycota</taxon>
        <taxon>Agaricomycotina</taxon>
        <taxon>Agaricomycetes</taxon>
        <taxon>Agaricomycetidae</taxon>
        <taxon>Agaricales</taxon>
        <taxon>Marasmiineae</taxon>
        <taxon>Mycenaceae</taxon>
        <taxon>Mycena</taxon>
    </lineage>
</organism>
<dbReference type="PANTHER" id="PTHR46300">
    <property type="entry name" value="P450, PUTATIVE (EUROFUNG)-RELATED-RELATED"/>
    <property type="match status" value="1"/>
</dbReference>
<proteinExistence type="inferred from homology"/>
<dbReference type="InterPro" id="IPR050364">
    <property type="entry name" value="Cytochrome_P450_fung"/>
</dbReference>
<dbReference type="Pfam" id="PF00067">
    <property type="entry name" value="p450"/>
    <property type="match status" value="1"/>
</dbReference>
<dbReference type="Gene3D" id="1.10.630.10">
    <property type="entry name" value="Cytochrome P450"/>
    <property type="match status" value="1"/>
</dbReference>
<comment type="cofactor">
    <cofactor evidence="1 9">
        <name>heme</name>
        <dbReference type="ChEBI" id="CHEBI:30413"/>
    </cofactor>
</comment>
<comment type="caution">
    <text evidence="11">The sequence shown here is derived from an EMBL/GenBank/DDBJ whole genome shotgun (WGS) entry which is preliminary data.</text>
</comment>
<comment type="pathway">
    <text evidence="2">Secondary metabolite biosynthesis.</text>
</comment>
<dbReference type="Proteomes" id="UP000623467">
    <property type="component" value="Unassembled WGS sequence"/>
</dbReference>
<keyword evidence="4 9" id="KW-0349">Heme</keyword>
<dbReference type="EMBL" id="JACAZH010000019">
    <property type="protein sequence ID" value="KAF7346416.1"/>
    <property type="molecule type" value="Genomic_DNA"/>
</dbReference>
<evidence type="ECO:0000256" key="7">
    <source>
        <dbReference type="ARBA" id="ARBA00023004"/>
    </source>
</evidence>
<dbReference type="GO" id="GO:0016705">
    <property type="term" value="F:oxidoreductase activity, acting on paired donors, with incorporation or reduction of molecular oxygen"/>
    <property type="evidence" value="ECO:0007669"/>
    <property type="project" value="InterPro"/>
</dbReference>
<dbReference type="AlphaFoldDB" id="A0A8H6XU21"/>
<evidence type="ECO:0000256" key="8">
    <source>
        <dbReference type="ARBA" id="ARBA00023033"/>
    </source>
</evidence>
<reference evidence="11" key="1">
    <citation type="submission" date="2020-05" db="EMBL/GenBank/DDBJ databases">
        <title>Mycena genomes resolve the evolution of fungal bioluminescence.</title>
        <authorList>
            <person name="Tsai I.J."/>
        </authorList>
    </citation>
    <scope>NUCLEOTIDE SEQUENCE</scope>
    <source>
        <strain evidence="11">160909Yilan</strain>
    </source>
</reference>
<dbReference type="OrthoDB" id="2789670at2759"/>
<keyword evidence="5 9" id="KW-0479">Metal-binding</keyword>
<evidence type="ECO:0000313" key="11">
    <source>
        <dbReference type="EMBL" id="KAF7346416.1"/>
    </source>
</evidence>
<evidence type="ECO:0000256" key="2">
    <source>
        <dbReference type="ARBA" id="ARBA00005179"/>
    </source>
</evidence>
<keyword evidence="10" id="KW-0812">Transmembrane</keyword>
<dbReference type="GO" id="GO:0005506">
    <property type="term" value="F:iron ion binding"/>
    <property type="evidence" value="ECO:0007669"/>
    <property type="project" value="InterPro"/>
</dbReference>
<name>A0A8H6XU21_9AGAR</name>
<keyword evidence="10" id="KW-1133">Transmembrane helix</keyword>
<dbReference type="GO" id="GO:0004497">
    <property type="term" value="F:monooxygenase activity"/>
    <property type="evidence" value="ECO:0007669"/>
    <property type="project" value="UniProtKB-KW"/>
</dbReference>
<feature type="transmembrane region" description="Helical" evidence="10">
    <location>
        <begin position="42"/>
        <end position="59"/>
    </location>
</feature>
<dbReference type="InterPro" id="IPR001128">
    <property type="entry name" value="Cyt_P450"/>
</dbReference>
<dbReference type="PANTHER" id="PTHR46300:SF7">
    <property type="entry name" value="P450, PUTATIVE (EUROFUNG)-RELATED"/>
    <property type="match status" value="1"/>
</dbReference>
<keyword evidence="7 9" id="KW-0408">Iron</keyword>
<dbReference type="InterPro" id="IPR002401">
    <property type="entry name" value="Cyt_P450_E_grp-I"/>
</dbReference>
<evidence type="ECO:0000256" key="1">
    <source>
        <dbReference type="ARBA" id="ARBA00001971"/>
    </source>
</evidence>
<comment type="similarity">
    <text evidence="3">Belongs to the cytochrome P450 family.</text>
</comment>
<feature type="binding site" description="axial binding residue" evidence="9">
    <location>
        <position position="484"/>
    </location>
    <ligand>
        <name>heme</name>
        <dbReference type="ChEBI" id="CHEBI:30413"/>
    </ligand>
    <ligandPart>
        <name>Fe</name>
        <dbReference type="ChEBI" id="CHEBI:18248"/>
    </ligandPart>
</feature>
<keyword evidence="10" id="KW-0472">Membrane</keyword>
<dbReference type="CDD" id="cd11065">
    <property type="entry name" value="CYP64-like"/>
    <property type="match status" value="1"/>
</dbReference>
<accession>A0A8H6XU21</accession>
<dbReference type="GO" id="GO:0020037">
    <property type="term" value="F:heme binding"/>
    <property type="evidence" value="ECO:0007669"/>
    <property type="project" value="InterPro"/>
</dbReference>
<evidence type="ECO:0000313" key="12">
    <source>
        <dbReference type="Proteomes" id="UP000623467"/>
    </source>
</evidence>